<dbReference type="Gene3D" id="2.160.20.70">
    <property type="match status" value="1"/>
</dbReference>
<evidence type="ECO:0000256" key="2">
    <source>
        <dbReference type="ARBA" id="ARBA00022618"/>
    </source>
</evidence>
<name>A0A5R9J8F3_9PROT</name>
<organism evidence="8 9">
    <name type="scientific">Lichenicoccus roseus</name>
    <dbReference type="NCBI Taxonomy" id="2683649"/>
    <lineage>
        <taxon>Bacteria</taxon>
        <taxon>Pseudomonadati</taxon>
        <taxon>Pseudomonadota</taxon>
        <taxon>Alphaproteobacteria</taxon>
        <taxon>Acetobacterales</taxon>
        <taxon>Acetobacteraceae</taxon>
        <taxon>Lichenicoccus</taxon>
    </lineage>
</organism>
<reference evidence="8 9" key="1">
    <citation type="submission" date="2019-05" db="EMBL/GenBank/DDBJ databases">
        <authorList>
            <person name="Pankratov T."/>
            <person name="Grouzdev D."/>
        </authorList>
    </citation>
    <scope>NUCLEOTIDE SEQUENCE [LARGE SCALE GENOMIC DNA]</scope>
    <source>
        <strain evidence="8 9">KEBCLARHB70R</strain>
    </source>
</reference>
<comment type="similarity">
    <text evidence="1 6">Belongs to the MinC family.</text>
</comment>
<dbReference type="SUPFAM" id="SSF63848">
    <property type="entry name" value="Cell-division inhibitor MinC, C-terminal domain"/>
    <property type="match status" value="1"/>
</dbReference>
<protein>
    <recommendedName>
        <fullName evidence="6">Probable septum site-determining protein MinC</fullName>
    </recommendedName>
</protein>
<comment type="function">
    <text evidence="5 6">Cell division inhibitor that blocks the formation of polar Z ring septums. Rapidly oscillates between the poles of the cell to destabilize FtsZ filaments that have formed before they mature into polar Z rings. Prevents FtsZ polymerization.</text>
</comment>
<keyword evidence="2 6" id="KW-0132">Cell division</keyword>
<evidence type="ECO:0000259" key="7">
    <source>
        <dbReference type="Pfam" id="PF03775"/>
    </source>
</evidence>
<accession>A0A5R9J8F3</accession>
<dbReference type="InterPro" id="IPR013033">
    <property type="entry name" value="MinC"/>
</dbReference>
<sequence>MALVLSPEPPLASWLLGLDAQIARSASFFAGRPVILDCGLLDPSDEGIAELLPALADRGVRLIAIEGADQSWPATEGWDWPEGFSGGRAVGALEVPDDVEGGQADAAGGAAGLQEAARAAPSLLIEEPVRSGQSIVYAEGDVIVIGSVASGAEIAAGGSIHIYGTLRGRAVAGLSGNRDARILCRRMNAELIAIDGYYMTAEDMPAGLLGKSTQTRLDGETLVLLPLD</sequence>
<keyword evidence="9" id="KW-1185">Reference proteome</keyword>
<dbReference type="AlphaFoldDB" id="A0A5R9J8F3"/>
<evidence type="ECO:0000256" key="5">
    <source>
        <dbReference type="ARBA" id="ARBA00025606"/>
    </source>
</evidence>
<dbReference type="PANTHER" id="PTHR34108:SF1">
    <property type="entry name" value="SEPTUM SITE-DETERMINING PROTEIN MINC"/>
    <property type="match status" value="1"/>
</dbReference>
<dbReference type="InterPro" id="IPR005526">
    <property type="entry name" value="Septum_form_inhib_MinC_C"/>
</dbReference>
<keyword evidence="3 6" id="KW-0717">Septation</keyword>
<evidence type="ECO:0000256" key="1">
    <source>
        <dbReference type="ARBA" id="ARBA00006291"/>
    </source>
</evidence>
<proteinExistence type="inferred from homology"/>
<dbReference type="EMBL" id="VCDI01000003">
    <property type="protein sequence ID" value="TLU72817.1"/>
    <property type="molecule type" value="Genomic_DNA"/>
</dbReference>
<evidence type="ECO:0000256" key="3">
    <source>
        <dbReference type="ARBA" id="ARBA00023210"/>
    </source>
</evidence>
<comment type="caution">
    <text evidence="8">The sequence shown here is derived from an EMBL/GenBank/DDBJ whole genome shotgun (WGS) entry which is preliminary data.</text>
</comment>
<dbReference type="InterPro" id="IPR036145">
    <property type="entry name" value="MinC_C_sf"/>
</dbReference>
<dbReference type="GO" id="GO:1901891">
    <property type="term" value="P:regulation of cell septum assembly"/>
    <property type="evidence" value="ECO:0007669"/>
    <property type="project" value="InterPro"/>
</dbReference>
<dbReference type="Gene3D" id="3.30.70.260">
    <property type="match status" value="1"/>
</dbReference>
<keyword evidence="4 6" id="KW-0131">Cell cycle</keyword>
<dbReference type="Pfam" id="PF03775">
    <property type="entry name" value="MinC_C"/>
    <property type="match status" value="1"/>
</dbReference>
<dbReference type="OrthoDB" id="9794530at2"/>
<comment type="subunit">
    <text evidence="6">Interacts with MinD and FtsZ.</text>
</comment>
<dbReference type="Proteomes" id="UP000305654">
    <property type="component" value="Unassembled WGS sequence"/>
</dbReference>
<dbReference type="GO" id="GO:0000917">
    <property type="term" value="P:division septum assembly"/>
    <property type="evidence" value="ECO:0007669"/>
    <property type="project" value="UniProtKB-KW"/>
</dbReference>
<dbReference type="HAMAP" id="MF_00267">
    <property type="entry name" value="MinC"/>
    <property type="match status" value="1"/>
</dbReference>
<evidence type="ECO:0000313" key="9">
    <source>
        <dbReference type="Proteomes" id="UP000305654"/>
    </source>
</evidence>
<feature type="domain" description="Septum formation inhibitor MinC C-terminal" evidence="7">
    <location>
        <begin position="125"/>
        <end position="223"/>
    </location>
</feature>
<evidence type="ECO:0000256" key="6">
    <source>
        <dbReference type="HAMAP-Rule" id="MF_00267"/>
    </source>
</evidence>
<evidence type="ECO:0000313" key="8">
    <source>
        <dbReference type="EMBL" id="TLU72817.1"/>
    </source>
</evidence>
<evidence type="ECO:0000256" key="4">
    <source>
        <dbReference type="ARBA" id="ARBA00023306"/>
    </source>
</evidence>
<dbReference type="PANTHER" id="PTHR34108">
    <property type="entry name" value="SEPTUM SITE-DETERMINING PROTEIN MINC"/>
    <property type="match status" value="1"/>
</dbReference>
<gene>
    <name evidence="6 8" type="primary">minC</name>
    <name evidence="8" type="ORF">FE263_09465</name>
</gene>
<dbReference type="NCBIfam" id="TIGR01222">
    <property type="entry name" value="minC"/>
    <property type="match status" value="1"/>
</dbReference>
<dbReference type="GO" id="GO:0000902">
    <property type="term" value="P:cell morphogenesis"/>
    <property type="evidence" value="ECO:0007669"/>
    <property type="project" value="InterPro"/>
</dbReference>
<dbReference type="InterPro" id="IPR016098">
    <property type="entry name" value="CAP/MinC_C"/>
</dbReference>